<keyword evidence="2" id="KW-1185">Reference proteome</keyword>
<sequence length="240" mass="27849">MNVLKSFLDDFLLFIYFCRISSTATKRKNAPMKLKEIRLRFKIKFSELSNLILSTYEGTRIQTLVAWVKRNQKVTAFATSALMMVQVFVIRYKNEQIHLVNLQLEKENSALKTATINKNMVMDDFKYPWWKKQASDGYFIIVDLNDAYEEELGVNKLKSLGKNNFQIVPYLAAKRYHEIDSVIASKLSDTLAIEPFVFSDSTMVKLLVWKGARRERLDTILEGFAIPLDEVLDVIKKDNN</sequence>
<proteinExistence type="predicted"/>
<dbReference type="OrthoDB" id="29949at10239"/>
<reference evidence="1 2" key="1">
    <citation type="journal article" date="2013" name="Proc. Natl. Acad. Sci. U.S.A.">
        <title>Twelve previously unknown phage genera are ubiquitous in global oceans.</title>
        <authorList>
            <person name="Holmfeldt K."/>
            <person name="Solonenko N."/>
            <person name="Shah M."/>
            <person name="Corrier K."/>
            <person name="Riemann L."/>
            <person name="Verberkmoes N.C."/>
            <person name="Sullivan M.B."/>
        </authorList>
    </citation>
    <scope>NUCLEOTIDE SEQUENCE [LARGE SCALE GENOMIC DNA]</scope>
    <source>
        <strain evidence="1">Phi19:1</strain>
    </source>
</reference>
<protein>
    <submittedName>
        <fullName evidence="1">Uncharacterized protein</fullName>
    </submittedName>
</protein>
<evidence type="ECO:0000313" key="2">
    <source>
        <dbReference type="Proteomes" id="UP000014730"/>
    </source>
</evidence>
<evidence type="ECO:0000313" key="1">
    <source>
        <dbReference type="EMBL" id="AGO47398.1"/>
    </source>
</evidence>
<accession>R9ZZL0</accession>
<dbReference type="KEGG" id="vg:16880894"/>
<organism evidence="1 2">
    <name type="scientific">Cellulophaga phage phi19:1</name>
    <dbReference type="NCBI Taxonomy" id="1327970"/>
    <lineage>
        <taxon>Viruses</taxon>
        <taxon>Duplodnaviria</taxon>
        <taxon>Heunggongvirae</taxon>
        <taxon>Uroviricota</taxon>
        <taxon>Caudoviricetes</taxon>
        <taxon>Assiduviridae</taxon>
        <taxon>Cellubavirus</taxon>
        <taxon>Cellubavirus phi19una</taxon>
    </lineage>
</organism>
<dbReference type="EMBL" id="KC821607">
    <property type="protein sequence ID" value="AGO47398.1"/>
    <property type="molecule type" value="Genomic_DNA"/>
</dbReference>
<dbReference type="RefSeq" id="YP_008241801.1">
    <property type="nucleotide sequence ID" value="NC_021799.1"/>
</dbReference>
<gene>
    <name evidence="1" type="ORF">Phi19:1_gp108</name>
</gene>
<dbReference type="GeneID" id="16880894"/>
<dbReference type="Proteomes" id="UP000014730">
    <property type="component" value="Segment"/>
</dbReference>
<reference evidence="2" key="2">
    <citation type="submission" date="2013-03" db="EMBL/GenBank/DDBJ databases">
        <title>The Cellulophaga phages: a novel, diverse, and globally ubiquitous model system.</title>
        <authorList>
            <person name="Holmfeldt K."/>
            <person name="Solonenko N."/>
            <person name="Shah M."/>
            <person name="Corrier K."/>
            <person name="Riemann L."/>
            <person name="VerBerkmoes N.C."/>
            <person name="Sullivan M.B."/>
        </authorList>
    </citation>
    <scope>NUCLEOTIDE SEQUENCE [LARGE SCALE GENOMIC DNA]</scope>
</reference>
<name>R9ZZL0_9CAUD</name>